<dbReference type="EMBL" id="CM042024">
    <property type="protein sequence ID" value="KAI3810853.1"/>
    <property type="molecule type" value="Genomic_DNA"/>
</dbReference>
<sequence length="108" mass="12775">MLLKMQKRRWKESWCGLLPSISVPLAGLWSVGTLLLQQLGLMLCLIEHFLQFADLMMEFKSLLYLNLAEKDEAHRERRICWLFNRRGFGNICNTQNFQLVLTFNAREK</sequence>
<organism evidence="1 2">
    <name type="scientific">Smallanthus sonchifolius</name>
    <dbReference type="NCBI Taxonomy" id="185202"/>
    <lineage>
        <taxon>Eukaryota</taxon>
        <taxon>Viridiplantae</taxon>
        <taxon>Streptophyta</taxon>
        <taxon>Embryophyta</taxon>
        <taxon>Tracheophyta</taxon>
        <taxon>Spermatophyta</taxon>
        <taxon>Magnoliopsida</taxon>
        <taxon>eudicotyledons</taxon>
        <taxon>Gunneridae</taxon>
        <taxon>Pentapetalae</taxon>
        <taxon>asterids</taxon>
        <taxon>campanulids</taxon>
        <taxon>Asterales</taxon>
        <taxon>Asteraceae</taxon>
        <taxon>Asteroideae</taxon>
        <taxon>Heliantheae alliance</taxon>
        <taxon>Millerieae</taxon>
        <taxon>Smallanthus</taxon>
    </lineage>
</organism>
<dbReference type="Proteomes" id="UP001056120">
    <property type="component" value="Linkage Group LG07"/>
</dbReference>
<proteinExistence type="predicted"/>
<accession>A0ACB9IT56</accession>
<keyword evidence="2" id="KW-1185">Reference proteome</keyword>
<reference evidence="1 2" key="2">
    <citation type="journal article" date="2022" name="Mol. Ecol. Resour.">
        <title>The genomes of chicory, endive, great burdock and yacon provide insights into Asteraceae paleo-polyploidization history and plant inulin production.</title>
        <authorList>
            <person name="Fan W."/>
            <person name="Wang S."/>
            <person name="Wang H."/>
            <person name="Wang A."/>
            <person name="Jiang F."/>
            <person name="Liu H."/>
            <person name="Zhao H."/>
            <person name="Xu D."/>
            <person name="Zhang Y."/>
        </authorList>
    </citation>
    <scope>NUCLEOTIDE SEQUENCE [LARGE SCALE GENOMIC DNA]</scope>
    <source>
        <strain evidence="2">cv. Yunnan</strain>
        <tissue evidence="1">Leaves</tissue>
    </source>
</reference>
<gene>
    <name evidence="1" type="ORF">L1987_20476</name>
</gene>
<comment type="caution">
    <text evidence="1">The sequence shown here is derived from an EMBL/GenBank/DDBJ whole genome shotgun (WGS) entry which is preliminary data.</text>
</comment>
<reference evidence="2" key="1">
    <citation type="journal article" date="2022" name="Mol. Ecol. Resour.">
        <title>The genomes of chicory, endive, great burdock and yacon provide insights into Asteraceae palaeo-polyploidization history and plant inulin production.</title>
        <authorList>
            <person name="Fan W."/>
            <person name="Wang S."/>
            <person name="Wang H."/>
            <person name="Wang A."/>
            <person name="Jiang F."/>
            <person name="Liu H."/>
            <person name="Zhao H."/>
            <person name="Xu D."/>
            <person name="Zhang Y."/>
        </authorList>
    </citation>
    <scope>NUCLEOTIDE SEQUENCE [LARGE SCALE GENOMIC DNA]</scope>
    <source>
        <strain evidence="2">cv. Yunnan</strain>
    </source>
</reference>
<evidence type="ECO:0000313" key="1">
    <source>
        <dbReference type="EMBL" id="KAI3810853.1"/>
    </source>
</evidence>
<name>A0ACB9IT56_9ASTR</name>
<evidence type="ECO:0000313" key="2">
    <source>
        <dbReference type="Proteomes" id="UP001056120"/>
    </source>
</evidence>
<protein>
    <submittedName>
        <fullName evidence="1">Uncharacterized protein</fullName>
    </submittedName>
</protein>